<proteinExistence type="predicted"/>
<evidence type="ECO:0000256" key="1">
    <source>
        <dbReference type="SAM" id="Phobius"/>
    </source>
</evidence>
<dbReference type="RefSeq" id="WP_057645983.1">
    <property type="nucleotide sequence ID" value="NZ_LLXU01000064.1"/>
</dbReference>
<dbReference type="STRING" id="676599.ARC20_07655"/>
<sequence length="144" mass="15208">MNHGNDLPDEQDEWLAQERGMLAARGSGSITSDAMAERYRVLCEVLASAPVAEPPADFAAAVSARIARRDAAVERVMTKVLLCALVVSIIAVAGLYGGQVLEVFRARLSADSMTALFLALGCVAITWAIRFGSEIVRDGGQASA</sequence>
<organism evidence="2 3">
    <name type="scientific">Stenotrophomonas panacihumi</name>
    <dbReference type="NCBI Taxonomy" id="676599"/>
    <lineage>
        <taxon>Bacteria</taxon>
        <taxon>Pseudomonadati</taxon>
        <taxon>Pseudomonadota</taxon>
        <taxon>Gammaproteobacteria</taxon>
        <taxon>Lysobacterales</taxon>
        <taxon>Lysobacteraceae</taxon>
        <taxon>Stenotrophomonas</taxon>
    </lineage>
</organism>
<keyword evidence="1" id="KW-1133">Transmembrane helix</keyword>
<feature type="transmembrane region" description="Helical" evidence="1">
    <location>
        <begin position="76"/>
        <end position="96"/>
    </location>
</feature>
<dbReference type="Proteomes" id="UP000051802">
    <property type="component" value="Unassembled WGS sequence"/>
</dbReference>
<feature type="transmembrane region" description="Helical" evidence="1">
    <location>
        <begin position="108"/>
        <end position="129"/>
    </location>
</feature>
<keyword evidence="1" id="KW-0812">Transmembrane</keyword>
<evidence type="ECO:0000313" key="3">
    <source>
        <dbReference type="Proteomes" id="UP000051802"/>
    </source>
</evidence>
<keyword evidence="1" id="KW-0472">Membrane</keyword>
<keyword evidence="3" id="KW-1185">Reference proteome</keyword>
<dbReference type="EMBL" id="LLXU01000064">
    <property type="protein sequence ID" value="KRG45259.1"/>
    <property type="molecule type" value="Genomic_DNA"/>
</dbReference>
<name>A0A0R0AJA8_9GAMM</name>
<protein>
    <submittedName>
        <fullName evidence="2">Uncharacterized protein</fullName>
    </submittedName>
</protein>
<reference evidence="2 3" key="1">
    <citation type="submission" date="2015-10" db="EMBL/GenBank/DDBJ databases">
        <title>Genome sequencing and analysis of members of genus Stenotrophomonas.</title>
        <authorList>
            <person name="Patil P.P."/>
            <person name="Midha S."/>
            <person name="Patil P.B."/>
        </authorList>
    </citation>
    <scope>NUCLEOTIDE SEQUENCE [LARGE SCALE GENOMIC DNA]</scope>
    <source>
        <strain evidence="2 3">JCM 16536</strain>
    </source>
</reference>
<evidence type="ECO:0000313" key="2">
    <source>
        <dbReference type="EMBL" id="KRG45259.1"/>
    </source>
</evidence>
<gene>
    <name evidence="2" type="ORF">ARC20_07655</name>
</gene>
<comment type="caution">
    <text evidence="2">The sequence shown here is derived from an EMBL/GenBank/DDBJ whole genome shotgun (WGS) entry which is preliminary data.</text>
</comment>
<dbReference type="AlphaFoldDB" id="A0A0R0AJA8"/>
<accession>A0A0R0AJA8</accession>